<evidence type="ECO:0000256" key="4">
    <source>
        <dbReference type="SAM" id="Coils"/>
    </source>
</evidence>
<feature type="compositionally biased region" description="Low complexity" evidence="5">
    <location>
        <begin position="337"/>
        <end position="347"/>
    </location>
</feature>
<reference evidence="8 9" key="1">
    <citation type="journal article" date="2009" name="Stand. Genomic Sci.">
        <title>Complete genome sequence of Streptobacillus moniliformis type strain (9901T).</title>
        <authorList>
            <person name="Nolan M."/>
            <person name="Gronow S."/>
            <person name="Lapidus A."/>
            <person name="Ivanova N."/>
            <person name="Copeland A."/>
            <person name="Lucas S."/>
            <person name="Del Rio T.G."/>
            <person name="Chen F."/>
            <person name="Tice H."/>
            <person name="Pitluck S."/>
            <person name="Cheng J.F."/>
            <person name="Sims D."/>
            <person name="Meincke L."/>
            <person name="Bruce D."/>
            <person name="Goodwin L."/>
            <person name="Brettin T."/>
            <person name="Han C."/>
            <person name="Detter J.C."/>
            <person name="Ovchinikova G."/>
            <person name="Pati A."/>
            <person name="Mavromatis K."/>
            <person name="Mikhailova N."/>
            <person name="Chen A."/>
            <person name="Palaniappan K."/>
            <person name="Land M."/>
            <person name="Hauser L."/>
            <person name="Chang Y.J."/>
            <person name="Jeffries C.D."/>
            <person name="Rohde M."/>
            <person name="Sproer C."/>
            <person name="Goker M."/>
            <person name="Bristow J."/>
            <person name="Eisen J.A."/>
            <person name="Markowitz V."/>
            <person name="Hugenholtz P."/>
            <person name="Kyrpides N.C."/>
            <person name="Klenk H.P."/>
            <person name="Chain P."/>
        </authorList>
    </citation>
    <scope>NUCLEOTIDE SEQUENCE [LARGE SCALE GENOMIC DNA]</scope>
    <source>
        <strain evidence="9">ATCC 14647 / DSM 12112 / NCTC 10651 / 9901</strain>
    </source>
</reference>
<sequence>MVNMNRKILMFFILSTQLLNALGSYNNGFFDGFKEENLTKVKYDNSTYPTEGQIGKPENNGKWPGIGPNGEKEGTATLLYTRIPSIIVTNDNKIIVMYDLRWNNPKDPGNNTREKIGADHGRIDQGISISEDGGKTWKTKTGIKFDDIWRYGKRTAPQKYRRRLMDSTLIYNHLTDEILSLHGSWNEFTGGNWYAKREDYYNKEIWAALMHKSIDGGKTWERTHKFDKNNNGLFKEHSPDNPVKAFLGGVGTGIVMRDGTLVMSVQTAHENKGMGKKAIGATLMYSRDGGKTWQMPKIDNSKILMPNSSSLENMLFEMDGKLVITGRGIDTSNNSGQRNNKQRNNMNNKHRWAYYTEDMGQTWKKFEPLHTFQTVTSQATQGSTLYVTLPSGKKVILVSAPKGNGNDSWKRGNLALYALSGKDKNHMKEITLIKPGSGNALGAGYSSLAYKGGNLFAAYEDNGDISVKNLTEYIAEIEKLATEWGLEDERAKDIKKVKELKSLTTKQKELLEKAMMEDNDRAFTEAMVLNTELEELDKNVAKYSKELEDNKEALPSSIRRFNSAIEGLKGEKRDNLVKVLKTRIIKAEVDDTGENIKDVMDFDLYKPVAEKFLYKRVDIAENDDNIFAGFGVKVGSTDNYFKFGYNHDISNFKLGGFFEIYESKINARNISVGTTFKTVFENKHTFKNFIRYRHQSLYNLKINNKNDRYNDVILHNLDFYSSYETKLNLNKNISITPKAGILLTYSHEALLDEDARLDRRIGVSTDISVKAELKHKNTKFKIKPEILITDNAKYISQTNLSNKRDKTDNKILEYNIQFGISAKVNGINLDLDLDLNDTSKNRNKTNVRLNFMSGYSW</sequence>
<evidence type="ECO:0000256" key="6">
    <source>
        <dbReference type="SAM" id="SignalP"/>
    </source>
</evidence>
<keyword evidence="8" id="KW-0378">Hydrolase</keyword>
<dbReference type="CAZy" id="GH33">
    <property type="family name" value="Glycoside Hydrolase Family 33"/>
</dbReference>
<dbReference type="GO" id="GO:0006689">
    <property type="term" value="P:ganglioside catabolic process"/>
    <property type="evidence" value="ECO:0007669"/>
    <property type="project" value="TreeGrafter"/>
</dbReference>
<feature type="domain" description="Sialidase" evidence="7">
    <location>
        <begin position="89"/>
        <end position="460"/>
    </location>
</feature>
<dbReference type="EC" id="3.2.1.18" evidence="3"/>
<dbReference type="InterPro" id="IPR011040">
    <property type="entry name" value="Sialidase"/>
</dbReference>
<dbReference type="KEGG" id="smf:Smon_0005"/>
<feature type="chain" id="PRO_5003020519" description="exo-alpha-sialidase" evidence="6">
    <location>
        <begin position="22"/>
        <end position="857"/>
    </location>
</feature>
<keyword evidence="9" id="KW-1185">Reference proteome</keyword>
<comment type="similarity">
    <text evidence="2">Belongs to the glycosyl hydrolase 33 family.</text>
</comment>
<dbReference type="HOGENOM" id="CLU_019215_0_0_0"/>
<dbReference type="GO" id="GO:0016020">
    <property type="term" value="C:membrane"/>
    <property type="evidence" value="ECO:0007669"/>
    <property type="project" value="TreeGrafter"/>
</dbReference>
<evidence type="ECO:0000256" key="5">
    <source>
        <dbReference type="SAM" id="MobiDB-lite"/>
    </source>
</evidence>
<evidence type="ECO:0000256" key="2">
    <source>
        <dbReference type="ARBA" id="ARBA00009348"/>
    </source>
</evidence>
<protein>
    <recommendedName>
        <fullName evidence="3">exo-alpha-sialidase</fullName>
        <ecNumber evidence="3">3.2.1.18</ecNumber>
    </recommendedName>
</protein>
<dbReference type="GO" id="GO:0009313">
    <property type="term" value="P:oligosaccharide catabolic process"/>
    <property type="evidence" value="ECO:0007669"/>
    <property type="project" value="TreeGrafter"/>
</dbReference>
<keyword evidence="4" id="KW-0175">Coiled coil</keyword>
<dbReference type="STRING" id="519441.Smon_0005"/>
<dbReference type="Gene3D" id="2.120.10.10">
    <property type="match status" value="1"/>
</dbReference>
<dbReference type="PANTHER" id="PTHR10628:SF30">
    <property type="entry name" value="EXO-ALPHA-SIALIDASE"/>
    <property type="match status" value="1"/>
</dbReference>
<dbReference type="CDD" id="cd15482">
    <property type="entry name" value="Sialidase_non-viral"/>
    <property type="match status" value="1"/>
</dbReference>
<feature type="coiled-coil region" evidence="4">
    <location>
        <begin position="519"/>
        <end position="553"/>
    </location>
</feature>
<evidence type="ECO:0000313" key="8">
    <source>
        <dbReference type="EMBL" id="ACZ00505.1"/>
    </source>
</evidence>
<evidence type="ECO:0000256" key="3">
    <source>
        <dbReference type="ARBA" id="ARBA00012733"/>
    </source>
</evidence>
<dbReference type="eggNOG" id="COG4409">
    <property type="taxonomic scope" value="Bacteria"/>
</dbReference>
<dbReference type="OrthoDB" id="95734at2"/>
<organism evidence="8 9">
    <name type="scientific">Streptobacillus moniliformis (strain ATCC 14647 / DSM 12112 / NCTC 10651 / 9901)</name>
    <dbReference type="NCBI Taxonomy" id="519441"/>
    <lineage>
        <taxon>Bacteria</taxon>
        <taxon>Fusobacteriati</taxon>
        <taxon>Fusobacteriota</taxon>
        <taxon>Fusobacteriia</taxon>
        <taxon>Fusobacteriales</taxon>
        <taxon>Leptotrichiaceae</taxon>
        <taxon>Streptobacillus</taxon>
    </lineage>
</organism>
<dbReference type="Proteomes" id="UP000002072">
    <property type="component" value="Chromosome"/>
</dbReference>
<dbReference type="GO" id="GO:0005737">
    <property type="term" value="C:cytoplasm"/>
    <property type="evidence" value="ECO:0007669"/>
    <property type="project" value="TreeGrafter"/>
</dbReference>
<evidence type="ECO:0000256" key="1">
    <source>
        <dbReference type="ARBA" id="ARBA00000427"/>
    </source>
</evidence>
<feature type="region of interest" description="Disordered" evidence="5">
    <location>
        <begin position="327"/>
        <end position="347"/>
    </location>
</feature>
<proteinExistence type="inferred from homology"/>
<dbReference type="AlphaFoldDB" id="D1AW29"/>
<dbReference type="Pfam" id="PF13859">
    <property type="entry name" value="BNR_3"/>
    <property type="match status" value="1"/>
</dbReference>
<dbReference type="PANTHER" id="PTHR10628">
    <property type="entry name" value="SIALIDASE"/>
    <property type="match status" value="1"/>
</dbReference>
<evidence type="ECO:0000313" key="9">
    <source>
        <dbReference type="Proteomes" id="UP000002072"/>
    </source>
</evidence>
<dbReference type="SUPFAM" id="SSF50939">
    <property type="entry name" value="Sialidases"/>
    <property type="match status" value="1"/>
</dbReference>
<keyword evidence="6" id="KW-0732">Signal</keyword>
<dbReference type="InterPro" id="IPR036278">
    <property type="entry name" value="Sialidase_sf"/>
</dbReference>
<comment type="catalytic activity">
    <reaction evidence="1">
        <text>Hydrolysis of alpha-(2-&gt;3)-, alpha-(2-&gt;6)-, alpha-(2-&gt;8)- glycosidic linkages of terminal sialic acid residues in oligosaccharides, glycoproteins, glycolipids, colominic acid and synthetic substrates.</text>
        <dbReference type="EC" id="3.2.1.18"/>
    </reaction>
</comment>
<dbReference type="EMBL" id="CP001779">
    <property type="protein sequence ID" value="ACZ00505.1"/>
    <property type="molecule type" value="Genomic_DNA"/>
</dbReference>
<feature type="signal peptide" evidence="6">
    <location>
        <begin position="1"/>
        <end position="21"/>
    </location>
</feature>
<dbReference type="GO" id="GO:0004308">
    <property type="term" value="F:exo-alpha-sialidase activity"/>
    <property type="evidence" value="ECO:0007669"/>
    <property type="project" value="UniProtKB-EC"/>
</dbReference>
<name>D1AW29_STRM9</name>
<dbReference type="InterPro" id="IPR026856">
    <property type="entry name" value="Sialidase_fam"/>
</dbReference>
<dbReference type="eggNOG" id="COG5185">
    <property type="taxonomic scope" value="Bacteria"/>
</dbReference>
<accession>D1AW29</accession>
<gene>
    <name evidence="8" type="ordered locus">Smon_0005</name>
</gene>
<evidence type="ECO:0000259" key="7">
    <source>
        <dbReference type="Pfam" id="PF13859"/>
    </source>
</evidence>